<reference evidence="3 4" key="1">
    <citation type="journal article" date="2012" name="PLoS Pathog.">
        <title>Diverse lifestyles and strategies of plant pathogenesis encoded in the genomes of eighteen Dothideomycetes fungi.</title>
        <authorList>
            <person name="Ohm R.A."/>
            <person name="Feau N."/>
            <person name="Henrissat B."/>
            <person name="Schoch C.L."/>
            <person name="Horwitz B.A."/>
            <person name="Barry K.W."/>
            <person name="Condon B.J."/>
            <person name="Copeland A.C."/>
            <person name="Dhillon B."/>
            <person name="Glaser F."/>
            <person name="Hesse C.N."/>
            <person name="Kosti I."/>
            <person name="LaButti K."/>
            <person name="Lindquist E.A."/>
            <person name="Lucas S."/>
            <person name="Salamov A.A."/>
            <person name="Bradshaw R.E."/>
            <person name="Ciuffetti L."/>
            <person name="Hamelin R.C."/>
            <person name="Kema G.H.J."/>
            <person name="Lawrence C."/>
            <person name="Scott J.A."/>
            <person name="Spatafora J.W."/>
            <person name="Turgeon B.G."/>
            <person name="de Wit P.J.G.M."/>
            <person name="Zhong S."/>
            <person name="Goodwin S.B."/>
            <person name="Grigoriev I.V."/>
        </authorList>
    </citation>
    <scope>NUCLEOTIDE SEQUENCE [LARGE SCALE GENOMIC DNA]</scope>
    <source>
        <strain evidence="3 4">SO2202</strain>
    </source>
</reference>
<dbReference type="Pfam" id="PF09783">
    <property type="entry name" value="Vac_ImportDeg"/>
    <property type="match status" value="1"/>
</dbReference>
<dbReference type="InterPro" id="IPR018618">
    <property type="entry name" value="GID4/10-like"/>
</dbReference>
<name>N1QNA9_SPHMS</name>
<evidence type="ECO:0000256" key="2">
    <source>
        <dbReference type="SAM" id="MobiDB-lite"/>
    </source>
</evidence>
<dbReference type="GO" id="GO:0006623">
    <property type="term" value="P:protein targeting to vacuole"/>
    <property type="evidence" value="ECO:0007669"/>
    <property type="project" value="TreeGrafter"/>
</dbReference>
<dbReference type="GO" id="GO:0007039">
    <property type="term" value="P:protein catabolic process in the vacuole"/>
    <property type="evidence" value="ECO:0007669"/>
    <property type="project" value="TreeGrafter"/>
</dbReference>
<dbReference type="RefSeq" id="XP_016766108.1">
    <property type="nucleotide sequence ID" value="XM_016903928.1"/>
</dbReference>
<proteinExistence type="inferred from homology"/>
<gene>
    <name evidence="3" type="ORF">SEPMUDRAFT_146875</name>
</gene>
<evidence type="ECO:0000313" key="3">
    <source>
        <dbReference type="EMBL" id="EMF17987.1"/>
    </source>
</evidence>
<dbReference type="AlphaFoldDB" id="N1QNA9"/>
<accession>N1QNA9</accession>
<sequence length="348" mass="38870">MPTPSDDHLGSPVNVIAADTESARHGCPPEDRREQHNISSEEHVEAASHSPAGANGRSEGEHDITEPVQVLTPVSEAPGEVERRSSPKAERAEDASTAVEPSSPTIGLLPPPSDADYKAAQLAHSMSNAAISSAEPDDIPPAPLYLHYPELDYNRCIAPNSTTSFLRPGSKFRGTQQSDHQVYDVQVELKDVDLAESTLCGYLRIQGLTDDHPTLTTFFEGEIIGPKYLFRTSHPSWGSSEKVDLQHWNRFPRWRPLAKDARQNPAFTMSNPADQEYMFMRWKEYFLVPDHRVKTISGASFEGFYYICFNQVNGEVSGIYFHAKSEKYQQLELRHVEDRGCLGAVEFR</sequence>
<comment type="similarity">
    <text evidence="1">Belongs to the GID4/VID24 family.</text>
</comment>
<dbReference type="GO" id="GO:0005773">
    <property type="term" value="C:vacuole"/>
    <property type="evidence" value="ECO:0007669"/>
    <property type="project" value="GOC"/>
</dbReference>
<dbReference type="EMBL" id="KB456260">
    <property type="protein sequence ID" value="EMF17987.1"/>
    <property type="molecule type" value="Genomic_DNA"/>
</dbReference>
<evidence type="ECO:0008006" key="5">
    <source>
        <dbReference type="Google" id="ProtNLM"/>
    </source>
</evidence>
<dbReference type="GO" id="GO:0045721">
    <property type="term" value="P:negative regulation of gluconeogenesis"/>
    <property type="evidence" value="ECO:0007669"/>
    <property type="project" value="TreeGrafter"/>
</dbReference>
<organism evidence="3 4">
    <name type="scientific">Sphaerulina musiva (strain SO2202)</name>
    <name type="common">Poplar stem canker fungus</name>
    <name type="synonym">Septoria musiva</name>
    <dbReference type="NCBI Taxonomy" id="692275"/>
    <lineage>
        <taxon>Eukaryota</taxon>
        <taxon>Fungi</taxon>
        <taxon>Dikarya</taxon>
        <taxon>Ascomycota</taxon>
        <taxon>Pezizomycotina</taxon>
        <taxon>Dothideomycetes</taxon>
        <taxon>Dothideomycetidae</taxon>
        <taxon>Mycosphaerellales</taxon>
        <taxon>Mycosphaerellaceae</taxon>
        <taxon>Sphaerulina</taxon>
    </lineage>
</organism>
<dbReference type="OrthoDB" id="62at2759"/>
<dbReference type="HOGENOM" id="CLU_028759_0_0_1"/>
<protein>
    <recommendedName>
        <fullName evidence="5">Vesicle-mediated transport protein Vid24</fullName>
    </recommendedName>
</protein>
<evidence type="ECO:0000313" key="4">
    <source>
        <dbReference type="Proteomes" id="UP000016931"/>
    </source>
</evidence>
<dbReference type="PANTHER" id="PTHR14534:SF3">
    <property type="entry name" value="GID COMPLEX SUBUNIT 4 HOMOLOG"/>
    <property type="match status" value="1"/>
</dbReference>
<dbReference type="eggNOG" id="KOG4635">
    <property type="taxonomic scope" value="Eukaryota"/>
</dbReference>
<dbReference type="STRING" id="692275.N1QNA9"/>
<feature type="region of interest" description="Disordered" evidence="2">
    <location>
        <begin position="1"/>
        <end position="112"/>
    </location>
</feature>
<dbReference type="GO" id="GO:0043161">
    <property type="term" value="P:proteasome-mediated ubiquitin-dependent protein catabolic process"/>
    <property type="evidence" value="ECO:0007669"/>
    <property type="project" value="TreeGrafter"/>
</dbReference>
<evidence type="ECO:0000256" key="1">
    <source>
        <dbReference type="ARBA" id="ARBA00061469"/>
    </source>
</evidence>
<dbReference type="Proteomes" id="UP000016931">
    <property type="component" value="Unassembled WGS sequence"/>
</dbReference>
<feature type="compositionally biased region" description="Basic and acidic residues" evidence="2">
    <location>
        <begin position="21"/>
        <end position="46"/>
    </location>
</feature>
<dbReference type="PANTHER" id="PTHR14534">
    <property type="entry name" value="VACUOLAR IMPORT AND DEGRADATION PROTEIN 24"/>
    <property type="match status" value="1"/>
</dbReference>
<feature type="compositionally biased region" description="Basic and acidic residues" evidence="2">
    <location>
        <begin position="80"/>
        <end position="94"/>
    </location>
</feature>
<keyword evidence="4" id="KW-1185">Reference proteome</keyword>
<dbReference type="GeneID" id="27901065"/>
<dbReference type="GO" id="GO:0034657">
    <property type="term" value="C:GID complex"/>
    <property type="evidence" value="ECO:0007669"/>
    <property type="project" value="TreeGrafter"/>
</dbReference>